<protein>
    <submittedName>
        <fullName evidence="1">Uncharacterized protein</fullName>
    </submittedName>
</protein>
<organism evidence="1">
    <name type="scientific">Anguilla anguilla</name>
    <name type="common">European freshwater eel</name>
    <name type="synonym">Muraena anguilla</name>
    <dbReference type="NCBI Taxonomy" id="7936"/>
    <lineage>
        <taxon>Eukaryota</taxon>
        <taxon>Metazoa</taxon>
        <taxon>Chordata</taxon>
        <taxon>Craniata</taxon>
        <taxon>Vertebrata</taxon>
        <taxon>Euteleostomi</taxon>
        <taxon>Actinopterygii</taxon>
        <taxon>Neopterygii</taxon>
        <taxon>Teleostei</taxon>
        <taxon>Anguilliformes</taxon>
        <taxon>Anguillidae</taxon>
        <taxon>Anguilla</taxon>
    </lineage>
</organism>
<reference evidence="1" key="2">
    <citation type="journal article" date="2015" name="Fish Shellfish Immunol.">
        <title>Early steps in the European eel (Anguilla anguilla)-Vibrio vulnificus interaction in the gills: Role of the RtxA13 toxin.</title>
        <authorList>
            <person name="Callol A."/>
            <person name="Pajuelo D."/>
            <person name="Ebbesson L."/>
            <person name="Teles M."/>
            <person name="MacKenzie S."/>
            <person name="Amaro C."/>
        </authorList>
    </citation>
    <scope>NUCLEOTIDE SEQUENCE</scope>
</reference>
<reference evidence="1" key="1">
    <citation type="submission" date="2014-11" db="EMBL/GenBank/DDBJ databases">
        <authorList>
            <person name="Amaro Gonzalez C."/>
        </authorList>
    </citation>
    <scope>NUCLEOTIDE SEQUENCE</scope>
</reference>
<name>A0A0E9W6W8_ANGAN</name>
<proteinExistence type="predicted"/>
<dbReference type="AlphaFoldDB" id="A0A0E9W6W8"/>
<accession>A0A0E9W6W8</accession>
<evidence type="ECO:0000313" key="1">
    <source>
        <dbReference type="EMBL" id="JAH85305.1"/>
    </source>
</evidence>
<sequence length="26" mass="2750">MASSQGILGSLSVKRSSLGWWGKEGQ</sequence>
<dbReference type="EMBL" id="GBXM01023272">
    <property type="protein sequence ID" value="JAH85305.1"/>
    <property type="molecule type" value="Transcribed_RNA"/>
</dbReference>